<dbReference type="Gene3D" id="3.40.50.150">
    <property type="entry name" value="Vaccinia Virus protein VP39"/>
    <property type="match status" value="1"/>
</dbReference>
<dbReference type="PANTHER" id="PTHR44942:SF4">
    <property type="entry name" value="METHYLTRANSFERASE TYPE 11 DOMAIN-CONTAINING PROTEIN"/>
    <property type="match status" value="1"/>
</dbReference>
<evidence type="ECO:0000256" key="2">
    <source>
        <dbReference type="ARBA" id="ARBA00022603"/>
    </source>
</evidence>
<evidence type="ECO:0000259" key="4">
    <source>
        <dbReference type="Pfam" id="PF08241"/>
    </source>
</evidence>
<dbReference type="PANTHER" id="PTHR44942">
    <property type="entry name" value="METHYLTRANSF_11 DOMAIN-CONTAINING PROTEIN"/>
    <property type="match status" value="1"/>
</dbReference>
<protein>
    <submittedName>
        <fullName evidence="5">SAM-dependent methyltransferase</fullName>
    </submittedName>
</protein>
<dbReference type="Pfam" id="PF08241">
    <property type="entry name" value="Methyltransf_11"/>
    <property type="match status" value="1"/>
</dbReference>
<dbReference type="GO" id="GO:0008757">
    <property type="term" value="F:S-adenosylmethionine-dependent methyltransferase activity"/>
    <property type="evidence" value="ECO:0007669"/>
    <property type="project" value="InterPro"/>
</dbReference>
<dbReference type="InterPro" id="IPR029063">
    <property type="entry name" value="SAM-dependent_MTases_sf"/>
</dbReference>
<name>Q2SIC2_HAHCH</name>
<dbReference type="Proteomes" id="UP000000238">
    <property type="component" value="Chromosome"/>
</dbReference>
<reference evidence="5 6" key="1">
    <citation type="journal article" date="2005" name="Nucleic Acids Res.">
        <title>Genomic blueprint of Hahella chejuensis, a marine microbe producing an algicidal agent.</title>
        <authorList>
            <person name="Jeong H."/>
            <person name="Yim J.H."/>
            <person name="Lee C."/>
            <person name="Choi S.-H."/>
            <person name="Park Y.K."/>
            <person name="Yoon S.H."/>
            <person name="Hur C.-G."/>
            <person name="Kang H.-Y."/>
            <person name="Kim D."/>
            <person name="Lee H.H."/>
            <person name="Park K.H."/>
            <person name="Park S.-H."/>
            <person name="Park H.-S."/>
            <person name="Lee H.K."/>
            <person name="Oh T.K."/>
            <person name="Kim J.F."/>
        </authorList>
    </citation>
    <scope>NUCLEOTIDE SEQUENCE [LARGE SCALE GENOMIC DNA]</scope>
    <source>
        <strain evidence="5 6">KCTC 2396</strain>
    </source>
</reference>
<organism evidence="5 6">
    <name type="scientific">Hahella chejuensis (strain KCTC 2396)</name>
    <dbReference type="NCBI Taxonomy" id="349521"/>
    <lineage>
        <taxon>Bacteria</taxon>
        <taxon>Pseudomonadati</taxon>
        <taxon>Pseudomonadota</taxon>
        <taxon>Gammaproteobacteria</taxon>
        <taxon>Oceanospirillales</taxon>
        <taxon>Hahellaceae</taxon>
        <taxon>Hahella</taxon>
    </lineage>
</organism>
<keyword evidence="6" id="KW-1185">Reference proteome</keyword>
<dbReference type="eggNOG" id="COG2226">
    <property type="taxonomic scope" value="Bacteria"/>
</dbReference>
<dbReference type="HOGENOM" id="CLU_049344_5_1_6"/>
<dbReference type="CDD" id="cd02440">
    <property type="entry name" value="AdoMet_MTases"/>
    <property type="match status" value="1"/>
</dbReference>
<dbReference type="OrthoDB" id="9797252at2"/>
<gene>
    <name evidence="5" type="ordered locus">HCH_02824</name>
</gene>
<evidence type="ECO:0000256" key="1">
    <source>
        <dbReference type="ARBA" id="ARBA00008361"/>
    </source>
</evidence>
<dbReference type="KEGG" id="hch:HCH_02824"/>
<feature type="domain" description="Methyltransferase type 11" evidence="4">
    <location>
        <begin position="41"/>
        <end position="128"/>
    </location>
</feature>
<keyword evidence="2 5" id="KW-0489">Methyltransferase</keyword>
<dbReference type="STRING" id="349521.HCH_02824"/>
<dbReference type="GO" id="GO:0032259">
    <property type="term" value="P:methylation"/>
    <property type="evidence" value="ECO:0007669"/>
    <property type="project" value="UniProtKB-KW"/>
</dbReference>
<evidence type="ECO:0000313" key="5">
    <source>
        <dbReference type="EMBL" id="ABC29602.1"/>
    </source>
</evidence>
<proteinExistence type="inferred from homology"/>
<comment type="similarity">
    <text evidence="1">Belongs to the methyltransferase superfamily.</text>
</comment>
<dbReference type="InterPro" id="IPR051052">
    <property type="entry name" value="Diverse_substrate_MTase"/>
</dbReference>
<accession>Q2SIC2</accession>
<dbReference type="SUPFAM" id="SSF53335">
    <property type="entry name" value="S-adenosyl-L-methionine-dependent methyltransferases"/>
    <property type="match status" value="1"/>
</dbReference>
<dbReference type="RefSeq" id="WP_011396671.1">
    <property type="nucleotide sequence ID" value="NC_007645.1"/>
</dbReference>
<dbReference type="EMBL" id="CP000155">
    <property type="protein sequence ID" value="ABC29602.1"/>
    <property type="molecule type" value="Genomic_DNA"/>
</dbReference>
<keyword evidence="3 5" id="KW-0808">Transferase</keyword>
<evidence type="ECO:0000313" key="6">
    <source>
        <dbReference type="Proteomes" id="UP000000238"/>
    </source>
</evidence>
<sequence length="248" mass="28639">MDIQKLFDDKAEIYAKARPHYPKALYQWLADACDGHERVWDAGCGNGQAAAHLREYFSVVEASDVSAAQIENAPTYHGVHYSVRPSEDTGYPDDYFDPVCVALALHWFDYEKFWPEVKRVLRPGGLFAAWGYSWPHLGMELDGVLEQSLLQVIEPYWAPQNLLLWNEYKDVPFPLEPIRTPRFELIMPWTLDEFFSYLHSWSATRRCMEDRGDSFFADSYARMKEAWGGMKTRPVTMDVFILAGRHGG</sequence>
<dbReference type="InterPro" id="IPR013216">
    <property type="entry name" value="Methyltransf_11"/>
</dbReference>
<evidence type="ECO:0000256" key="3">
    <source>
        <dbReference type="ARBA" id="ARBA00022679"/>
    </source>
</evidence>
<dbReference type="AlphaFoldDB" id="Q2SIC2"/>